<protein>
    <submittedName>
        <fullName evidence="1">Uncharacterized protein</fullName>
    </submittedName>
</protein>
<name>A0A080M4B9_9PROT</name>
<dbReference type="EMBL" id="JDST02000063">
    <property type="protein sequence ID" value="KFB76127.1"/>
    <property type="molecule type" value="Genomic_DNA"/>
</dbReference>
<accession>A0A080M4B9</accession>
<evidence type="ECO:0000313" key="2">
    <source>
        <dbReference type="Proteomes" id="UP000021315"/>
    </source>
</evidence>
<gene>
    <name evidence="1" type="ORF">AW06_002795</name>
</gene>
<evidence type="ECO:0000313" key="1">
    <source>
        <dbReference type="EMBL" id="KFB76127.1"/>
    </source>
</evidence>
<dbReference type="Proteomes" id="UP000021315">
    <property type="component" value="Unassembled WGS sequence"/>
</dbReference>
<proteinExistence type="predicted"/>
<comment type="caution">
    <text evidence="1">The sequence shown here is derived from an EMBL/GenBank/DDBJ whole genome shotgun (WGS) entry which is preliminary data.</text>
</comment>
<dbReference type="AlphaFoldDB" id="A0A080M4B9"/>
<reference evidence="1" key="1">
    <citation type="submission" date="2014-02" db="EMBL/GenBank/DDBJ databases">
        <title>Expanding our view of genomic diversity in Candidatus Accumulibacter clades.</title>
        <authorList>
            <person name="Skennerton C.T."/>
            <person name="Barr J.J."/>
            <person name="Slater F.R."/>
            <person name="Bond P.L."/>
            <person name="Tyson G.W."/>
        </authorList>
    </citation>
    <scope>NUCLEOTIDE SEQUENCE [LARGE SCALE GENOMIC DNA]</scope>
</reference>
<keyword evidence="2" id="KW-1185">Reference proteome</keyword>
<organism evidence="1 2">
    <name type="scientific">Candidatus Accumulibacter cognatus</name>
    <dbReference type="NCBI Taxonomy" id="2954383"/>
    <lineage>
        <taxon>Bacteria</taxon>
        <taxon>Pseudomonadati</taxon>
        <taxon>Pseudomonadota</taxon>
        <taxon>Betaproteobacteria</taxon>
        <taxon>Candidatus Accumulibacter</taxon>
    </lineage>
</organism>
<sequence length="70" mass="8159">MQEVVDVSRLSTTEDLLDSFGVDMTCPDHPKPETEEWWMIYQWHPVCKQLISGVELRKSIEKLFPHGEDA</sequence>